<dbReference type="OrthoDB" id="6382478at2759"/>
<dbReference type="SUPFAM" id="SSF52540">
    <property type="entry name" value="P-loop containing nucleoside triphosphate hydrolases"/>
    <property type="match status" value="1"/>
</dbReference>
<dbReference type="Proteomes" id="UP000440578">
    <property type="component" value="Unassembled WGS sequence"/>
</dbReference>
<dbReference type="Pfam" id="PF13191">
    <property type="entry name" value="AAA_16"/>
    <property type="match status" value="1"/>
</dbReference>
<dbReference type="InterPro" id="IPR041664">
    <property type="entry name" value="AAA_16"/>
</dbReference>
<dbReference type="InterPro" id="IPR045804">
    <property type="entry name" value="DUF5920"/>
</dbReference>
<evidence type="ECO:0000259" key="1">
    <source>
        <dbReference type="PROSITE" id="PS50837"/>
    </source>
</evidence>
<evidence type="ECO:0000313" key="2">
    <source>
        <dbReference type="EMBL" id="KAF0289744.1"/>
    </source>
</evidence>
<dbReference type="GO" id="GO:0000722">
    <property type="term" value="P:telomere maintenance via recombination"/>
    <property type="evidence" value="ECO:0007669"/>
    <property type="project" value="TreeGrafter"/>
</dbReference>
<dbReference type="GO" id="GO:0005697">
    <property type="term" value="C:telomerase holoenzyme complex"/>
    <property type="evidence" value="ECO:0007669"/>
    <property type="project" value="TreeGrafter"/>
</dbReference>
<dbReference type="InterPro" id="IPR025139">
    <property type="entry name" value="DUF4062"/>
</dbReference>
<dbReference type="Pfam" id="PF19334">
    <property type="entry name" value="DUF5920"/>
    <property type="match status" value="1"/>
</dbReference>
<dbReference type="Gene3D" id="3.40.50.300">
    <property type="entry name" value="P-loop containing nucleotide triphosphate hydrolases"/>
    <property type="match status" value="1"/>
</dbReference>
<evidence type="ECO:0000313" key="3">
    <source>
        <dbReference type="Proteomes" id="UP000440578"/>
    </source>
</evidence>
<dbReference type="InterPro" id="IPR052652">
    <property type="entry name" value="Telomerase_Complex_Comp"/>
</dbReference>
<proteinExistence type="predicted"/>
<dbReference type="EMBL" id="VIIS01002010">
    <property type="protein sequence ID" value="KAF0289744.1"/>
    <property type="molecule type" value="Genomic_DNA"/>
</dbReference>
<gene>
    <name evidence="2" type="primary">TEP1_1</name>
    <name evidence="2" type="ORF">FJT64_012046</name>
</gene>
<dbReference type="PANTHER" id="PTHR44791">
    <property type="entry name" value="TELOMERASE PROTEIN COMPONENT 1 TEP1"/>
    <property type="match status" value="1"/>
</dbReference>
<organism evidence="2 3">
    <name type="scientific">Amphibalanus amphitrite</name>
    <name type="common">Striped barnacle</name>
    <name type="synonym">Balanus amphitrite</name>
    <dbReference type="NCBI Taxonomy" id="1232801"/>
    <lineage>
        <taxon>Eukaryota</taxon>
        <taxon>Metazoa</taxon>
        <taxon>Ecdysozoa</taxon>
        <taxon>Arthropoda</taxon>
        <taxon>Crustacea</taxon>
        <taxon>Multicrustacea</taxon>
        <taxon>Cirripedia</taxon>
        <taxon>Thoracica</taxon>
        <taxon>Thoracicalcarea</taxon>
        <taxon>Balanomorpha</taxon>
        <taxon>Balanoidea</taxon>
        <taxon>Balanidae</taxon>
        <taxon>Amphibalaninae</taxon>
        <taxon>Amphibalanus</taxon>
    </lineage>
</organism>
<reference evidence="2 3" key="1">
    <citation type="submission" date="2019-07" db="EMBL/GenBank/DDBJ databases">
        <title>Draft genome assembly of a fouling barnacle, Amphibalanus amphitrite (Darwin, 1854): The first reference genome for Thecostraca.</title>
        <authorList>
            <person name="Kim W."/>
        </authorList>
    </citation>
    <scope>NUCLEOTIDE SEQUENCE [LARGE SCALE GENOMIC DNA]</scope>
    <source>
        <strain evidence="2">SNU_AA5</strain>
        <tissue evidence="2">Soma without cirri and trophi</tissue>
    </source>
</reference>
<sequence>MSSAIDNVVVLGSGAATWHLNRTLQLYRETVNPGLQFVNVDLIHTQAENSHLKDDPLNVNLFGFSDQILRFVADRGTTGQLAAVEAIDVKYNLRRDIRLPAINLREAILASEAGLGVARWRTVRVFISSTFLDFHGERDLLIRHALPELRSRARALRLDLQVVDLRWGITAQDAESARQVELCLSEVDRCQLFVGLLGARAGQTADTSRVTDPRLLEFLATQKDELSLTALEMLYATRDAERARQTTVFYERDPAFIRLVPGELMKQFSDMAVGRRRVLELRSQLQSRGCLISKYLAEFGPLGHGRHGATGLQTFGEMVLEQLWNILQTRYPLEGGGCDLVTEEYTLQHEWAVSRQLIGRKARLARAVEEVERGQGRFVLVSGKPGSGKTSFMARVYTQLVDTSDSATRLLVPAFSGAGQQCASSAGLVAYLRALLARQPLSAEPRHRQAAELAELLAVRGRRQHVVIVLDGLDALWSTEGEPAADWIPERLPQNVTVLVSADEGGPLYRRLNSQSMVVGVTLELLHHHSKTLEEKAWNNQLRTLTSKRGAGDPLYLQLACEELRTFGVFEQVTDGRESAWLSVKLSSLGQTVSALIQDIISRLEETFDAGMVRQVLCAVTISAQGLAEDDLFEFLKQDYRNLTQFTFSSLIR</sequence>
<feature type="domain" description="NACHT" evidence="1">
    <location>
        <begin position="377"/>
        <end position="502"/>
    </location>
</feature>
<dbReference type="Pfam" id="PF13271">
    <property type="entry name" value="DUF4062"/>
    <property type="match status" value="1"/>
</dbReference>
<dbReference type="PANTHER" id="PTHR44791:SF1">
    <property type="entry name" value="TELOMERASE PROTEIN COMPONENT 1"/>
    <property type="match status" value="1"/>
</dbReference>
<name>A0A6A4VDW9_AMPAM</name>
<keyword evidence="3" id="KW-1185">Reference proteome</keyword>
<dbReference type="AlphaFoldDB" id="A0A6A4VDW9"/>
<dbReference type="GO" id="GO:0003720">
    <property type="term" value="F:telomerase activity"/>
    <property type="evidence" value="ECO:0007669"/>
    <property type="project" value="TreeGrafter"/>
</dbReference>
<protein>
    <submittedName>
        <fullName evidence="2">Telomerase protein component 1</fullName>
    </submittedName>
</protein>
<dbReference type="InterPro" id="IPR007111">
    <property type="entry name" value="NACHT_NTPase"/>
</dbReference>
<dbReference type="GO" id="GO:0070034">
    <property type="term" value="F:telomerase RNA binding"/>
    <property type="evidence" value="ECO:0007669"/>
    <property type="project" value="TreeGrafter"/>
</dbReference>
<accession>A0A6A4VDW9</accession>
<dbReference type="PROSITE" id="PS50837">
    <property type="entry name" value="NACHT"/>
    <property type="match status" value="1"/>
</dbReference>
<comment type="caution">
    <text evidence="2">The sequence shown here is derived from an EMBL/GenBank/DDBJ whole genome shotgun (WGS) entry which is preliminary data.</text>
</comment>
<dbReference type="InterPro" id="IPR027417">
    <property type="entry name" value="P-loop_NTPase"/>
</dbReference>